<dbReference type="GO" id="GO:0008270">
    <property type="term" value="F:zinc ion binding"/>
    <property type="evidence" value="ECO:0007669"/>
    <property type="project" value="TreeGrafter"/>
</dbReference>
<dbReference type="GO" id="GO:0005507">
    <property type="term" value="F:copper ion binding"/>
    <property type="evidence" value="ECO:0007669"/>
    <property type="project" value="TreeGrafter"/>
</dbReference>
<dbReference type="InterPro" id="IPR001943">
    <property type="entry name" value="UVR_dom"/>
</dbReference>
<protein>
    <submittedName>
        <fullName evidence="3">Nucleotide excision repair protein, with UvrB/UvrC motif</fullName>
    </submittedName>
</protein>
<evidence type="ECO:0000313" key="4">
    <source>
        <dbReference type="Proteomes" id="UP000244338"/>
    </source>
</evidence>
<feature type="domain" description="UVR" evidence="2">
    <location>
        <begin position="131"/>
        <end position="166"/>
    </location>
</feature>
<dbReference type="AlphaFoldDB" id="A0A2R6XZY0"/>
<sequence>MLCENCGKRPATFHFTKIVNGQKTEMHLCEECAREKGELLPMSKDAFSIHHLLSGMMHDLSQRPAASSGERLSCPSCGWTYEDLIQTSRFGCSECYDTFRAQLRPIFRRLHGSEAHTGKVPRRGEERLSKRRKIEALKKELEQKIAEEAFEEAAKLRDKLRALEKEA</sequence>
<organism evidence="3 4">
    <name type="scientific">Candidatus Carbonibacillus altaicus</name>
    <dbReference type="NCBI Taxonomy" id="2163959"/>
    <lineage>
        <taxon>Bacteria</taxon>
        <taxon>Bacillati</taxon>
        <taxon>Bacillota</taxon>
        <taxon>Bacilli</taxon>
        <taxon>Bacillales</taxon>
        <taxon>Candidatus Carbonibacillus</taxon>
    </lineage>
</organism>
<dbReference type="PROSITE" id="PS50151">
    <property type="entry name" value="UVR"/>
    <property type="match status" value="1"/>
</dbReference>
<accession>A0A2R6XZY0</accession>
<evidence type="ECO:0000256" key="1">
    <source>
        <dbReference type="SAM" id="Coils"/>
    </source>
</evidence>
<dbReference type="Pfam" id="PF02151">
    <property type="entry name" value="UVR"/>
    <property type="match status" value="1"/>
</dbReference>
<dbReference type="Proteomes" id="UP000244338">
    <property type="component" value="Unassembled WGS sequence"/>
</dbReference>
<dbReference type="GO" id="GO:0046870">
    <property type="term" value="F:cadmium ion binding"/>
    <property type="evidence" value="ECO:0007669"/>
    <property type="project" value="TreeGrafter"/>
</dbReference>
<feature type="coiled-coil region" evidence="1">
    <location>
        <begin position="127"/>
        <end position="166"/>
    </location>
</feature>
<dbReference type="PIRSF" id="PIRSF015034">
    <property type="entry name" value="YacH"/>
    <property type="match status" value="1"/>
</dbReference>
<proteinExistence type="predicted"/>
<dbReference type="PANTHER" id="PTHR38430">
    <property type="entry name" value="PROTEIN-ARGININE KINASE ACTIVATOR PROTEIN"/>
    <property type="match status" value="1"/>
</dbReference>
<dbReference type="GO" id="GO:1990170">
    <property type="term" value="P:stress response to cadmium ion"/>
    <property type="evidence" value="ECO:0007669"/>
    <property type="project" value="TreeGrafter"/>
</dbReference>
<name>A0A2R6XZY0_9BACL</name>
<reference evidence="4" key="1">
    <citation type="journal article" date="2018" name="Sci. Rep.">
        <title>Lignite coal burning seam in the remote Altai Mountains harbors a hydrogen-driven thermophilic microbial community.</title>
        <authorList>
            <person name="Kadnikov V.V."/>
            <person name="Mardanov A.V."/>
            <person name="Ivasenko D.A."/>
            <person name="Antsiferov D.V."/>
            <person name="Beletsky A.V."/>
            <person name="Karnachuk O.V."/>
            <person name="Ravin N.V."/>
        </authorList>
    </citation>
    <scope>NUCLEOTIDE SEQUENCE [LARGE SCALE GENOMIC DNA]</scope>
</reference>
<keyword evidence="1" id="KW-0175">Coiled coil</keyword>
<evidence type="ECO:0000313" key="3">
    <source>
        <dbReference type="EMBL" id="PTQ55932.1"/>
    </source>
</evidence>
<evidence type="ECO:0000259" key="2">
    <source>
        <dbReference type="PROSITE" id="PS50151"/>
    </source>
</evidence>
<dbReference type="InterPro" id="IPR025542">
    <property type="entry name" value="YacH"/>
</dbReference>
<comment type="caution">
    <text evidence="3">The sequence shown here is derived from an EMBL/GenBank/DDBJ whole genome shotgun (WGS) entry which is preliminary data.</text>
</comment>
<dbReference type="EMBL" id="PEBX01000059">
    <property type="protein sequence ID" value="PTQ55932.1"/>
    <property type="molecule type" value="Genomic_DNA"/>
</dbReference>
<dbReference type="GO" id="GO:0050897">
    <property type="term" value="F:cobalt ion binding"/>
    <property type="evidence" value="ECO:0007669"/>
    <property type="project" value="TreeGrafter"/>
</dbReference>
<gene>
    <name evidence="3" type="ORF">BSOLF_1111</name>
</gene>
<dbReference type="PANTHER" id="PTHR38430:SF1">
    <property type="entry name" value="PROTEIN-ARGININE KINASE ACTIVATOR PROTEIN"/>
    <property type="match status" value="1"/>
</dbReference>
<dbReference type="GO" id="GO:1990169">
    <property type="term" value="P:stress response to copper ion"/>
    <property type="evidence" value="ECO:0007669"/>
    <property type="project" value="TreeGrafter"/>
</dbReference>